<accession>A0A845LEC4</accession>
<keyword evidence="3" id="KW-1185">Reference proteome</keyword>
<dbReference type="EMBL" id="WXEX01000002">
    <property type="protein sequence ID" value="MZP41893.1"/>
    <property type="molecule type" value="Genomic_DNA"/>
</dbReference>
<dbReference type="RefSeq" id="WP_161260487.1">
    <property type="nucleotide sequence ID" value="NZ_JAFBDC010000002.1"/>
</dbReference>
<feature type="coiled-coil region" evidence="1">
    <location>
        <begin position="7"/>
        <end position="41"/>
    </location>
</feature>
<gene>
    <name evidence="2" type="ORF">GTO89_02450</name>
</gene>
<proteinExistence type="predicted"/>
<comment type="caution">
    <text evidence="2">The sequence shown here is derived from an EMBL/GenBank/DDBJ whole genome shotgun (WGS) entry which is preliminary data.</text>
</comment>
<dbReference type="Proteomes" id="UP000471031">
    <property type="component" value="Unassembled WGS sequence"/>
</dbReference>
<name>A0A845LEC4_HELGE</name>
<evidence type="ECO:0000313" key="3">
    <source>
        <dbReference type="Proteomes" id="UP000471031"/>
    </source>
</evidence>
<keyword evidence="1" id="KW-0175">Coiled coil</keyword>
<evidence type="ECO:0000313" key="2">
    <source>
        <dbReference type="EMBL" id="MZP41893.1"/>
    </source>
</evidence>
<evidence type="ECO:0000256" key="1">
    <source>
        <dbReference type="SAM" id="Coils"/>
    </source>
</evidence>
<sequence>MEEQTRLRKEQKKIKQLTQEIQILQATLDRQKEEITHFAEDVLPEARRCIGDDAPQVKALEARREKLLAEVCCVSNLPDSTDSVVFEEHKKRLISLTKQVRHLLDEEWPRDRQELQSAISLRRIDAEKGFLEFASGATVQCPVQPALPPLIPGLQEVAPDEPLQERWAAFCADVEPRLRSGLLDHEEELRQLYDAAFQIYSDVALTEEDKLAEIEKRHKAFLATHNGYDQEIARNRREREATEALHLEYAAYCALLDRPVRDFPEEASMEAVRCFRTELQREVKQLHEELRKKNEMEYVAKTVGEIMTELGHDVVASETLAAPNRNIIHNMYRFDDDMVVNVFTSDNGGVMFEVSGVSEEKRPATSLEKLKIKEGMERFCDKYPWIKEKLAASGLALGNENLKEPDVSYARLIPLKGENGGASFSRVKGRTRTLSAQGEGE</sequence>
<dbReference type="OrthoDB" id="2088413at2"/>
<organism evidence="2 3">
    <name type="scientific">Heliomicrobium gestii</name>
    <name type="common">Heliobacterium gestii</name>
    <dbReference type="NCBI Taxonomy" id="2699"/>
    <lineage>
        <taxon>Bacteria</taxon>
        <taxon>Bacillati</taxon>
        <taxon>Bacillota</taxon>
        <taxon>Clostridia</taxon>
        <taxon>Eubacteriales</taxon>
        <taxon>Heliobacteriaceae</taxon>
        <taxon>Heliomicrobium</taxon>
    </lineage>
</organism>
<dbReference type="AlphaFoldDB" id="A0A845LEC4"/>
<protein>
    <submittedName>
        <fullName evidence="2">Uncharacterized protein</fullName>
    </submittedName>
</protein>
<reference evidence="2 3" key="1">
    <citation type="submission" date="2020-01" db="EMBL/GenBank/DDBJ databases">
        <title>Whole genome sequence of Heliobacterium gestii DSM 11169.</title>
        <authorList>
            <person name="Kyndt J.A."/>
            <person name="Meyer T.E."/>
        </authorList>
    </citation>
    <scope>NUCLEOTIDE SEQUENCE [LARGE SCALE GENOMIC DNA]</scope>
    <source>
        <strain evidence="2 3">DSM 11169</strain>
    </source>
</reference>